<organism evidence="7 8">
    <name type="scientific">Prochlorococcus marinus (strain MIT 9303)</name>
    <dbReference type="NCBI Taxonomy" id="59922"/>
    <lineage>
        <taxon>Bacteria</taxon>
        <taxon>Bacillati</taxon>
        <taxon>Cyanobacteriota</taxon>
        <taxon>Cyanophyceae</taxon>
        <taxon>Synechococcales</taxon>
        <taxon>Prochlorococcaceae</taxon>
        <taxon>Prochlorococcus</taxon>
    </lineage>
</organism>
<keyword evidence="3" id="KW-0119">Carbohydrate metabolism</keyword>
<evidence type="ECO:0000259" key="6">
    <source>
        <dbReference type="PROSITE" id="PS51910"/>
    </source>
</evidence>
<dbReference type="InterPro" id="IPR001223">
    <property type="entry name" value="Glyco_hydro18_cat"/>
</dbReference>
<name>A2C9A3_PROM3</name>
<dbReference type="CDD" id="cd06548">
    <property type="entry name" value="GH18_chitinase"/>
    <property type="match status" value="1"/>
</dbReference>
<dbReference type="GO" id="GO:0006032">
    <property type="term" value="P:chitin catabolic process"/>
    <property type="evidence" value="ECO:0007669"/>
    <property type="project" value="UniProtKB-KW"/>
</dbReference>
<evidence type="ECO:0000256" key="3">
    <source>
        <dbReference type="ARBA" id="ARBA00023024"/>
    </source>
</evidence>
<feature type="compositionally biased region" description="Low complexity" evidence="4">
    <location>
        <begin position="418"/>
        <end position="428"/>
    </location>
</feature>
<dbReference type="GO" id="GO:0005975">
    <property type="term" value="P:carbohydrate metabolic process"/>
    <property type="evidence" value="ECO:0007669"/>
    <property type="project" value="InterPro"/>
</dbReference>
<evidence type="ECO:0000256" key="1">
    <source>
        <dbReference type="ARBA" id="ARBA00000822"/>
    </source>
</evidence>
<dbReference type="Gene3D" id="3.20.20.80">
    <property type="entry name" value="Glycosidases"/>
    <property type="match status" value="1"/>
</dbReference>
<dbReference type="InterPro" id="IPR001919">
    <property type="entry name" value="CBD2"/>
</dbReference>
<dbReference type="Proteomes" id="UP000002274">
    <property type="component" value="Chromosome"/>
</dbReference>
<dbReference type="GO" id="GO:0008061">
    <property type="term" value="F:chitin binding"/>
    <property type="evidence" value="ECO:0007669"/>
    <property type="project" value="InterPro"/>
</dbReference>
<feature type="region of interest" description="Disordered" evidence="4">
    <location>
        <begin position="410"/>
        <end position="443"/>
    </location>
</feature>
<dbReference type="SUPFAM" id="SSF49384">
    <property type="entry name" value="Carbohydrate-binding domain"/>
    <property type="match status" value="2"/>
</dbReference>
<feature type="domain" description="GH18" evidence="6">
    <location>
        <begin position="627"/>
        <end position="1048"/>
    </location>
</feature>
<dbReference type="KEGG" id="pmf:P9303_13161"/>
<dbReference type="STRING" id="59922.P9303_13161"/>
<dbReference type="InterPro" id="IPR008965">
    <property type="entry name" value="CBM2/CBM3_carb-bd_dom_sf"/>
</dbReference>
<dbReference type="InterPro" id="IPR050314">
    <property type="entry name" value="Glycosyl_Hydrlase_18"/>
</dbReference>
<dbReference type="PANTHER" id="PTHR11177">
    <property type="entry name" value="CHITINASE"/>
    <property type="match status" value="1"/>
</dbReference>
<feature type="domain" description="CBM2" evidence="5">
    <location>
        <begin position="460"/>
        <end position="576"/>
    </location>
</feature>
<evidence type="ECO:0000256" key="4">
    <source>
        <dbReference type="SAM" id="MobiDB-lite"/>
    </source>
</evidence>
<dbReference type="EC" id="3.2.1.14" evidence="2"/>
<dbReference type="InterPro" id="IPR017853">
    <property type="entry name" value="GH"/>
</dbReference>
<evidence type="ECO:0000256" key="2">
    <source>
        <dbReference type="ARBA" id="ARBA00012729"/>
    </source>
</evidence>
<dbReference type="SMART" id="SM00636">
    <property type="entry name" value="Glyco_18"/>
    <property type="match status" value="1"/>
</dbReference>
<dbReference type="PANTHER" id="PTHR11177:SF317">
    <property type="entry name" value="CHITINASE 12-RELATED"/>
    <property type="match status" value="1"/>
</dbReference>
<reference evidence="7 8" key="1">
    <citation type="journal article" date="2007" name="PLoS Genet.">
        <title>Patterns and implications of gene gain and loss in the evolution of Prochlorococcus.</title>
        <authorList>
            <person name="Kettler G.C."/>
            <person name="Martiny A.C."/>
            <person name="Huang K."/>
            <person name="Zucker J."/>
            <person name="Coleman M.L."/>
            <person name="Rodrigue S."/>
            <person name="Chen F."/>
            <person name="Lapidus A."/>
            <person name="Ferriera S."/>
            <person name="Johnson J."/>
            <person name="Steglich C."/>
            <person name="Church G.M."/>
            <person name="Richardson P."/>
            <person name="Chisholm S.W."/>
        </authorList>
    </citation>
    <scope>NUCLEOTIDE SEQUENCE [LARGE SCALE GENOMIC DNA]</scope>
    <source>
        <strain evidence="7 8">MIT 9303</strain>
    </source>
</reference>
<dbReference type="InterPro" id="IPR029070">
    <property type="entry name" value="Chitinase_insertion_sf"/>
</dbReference>
<keyword evidence="3" id="KW-0624">Polysaccharide degradation</keyword>
<proteinExistence type="predicted"/>
<accession>A2C9A3</accession>
<dbReference type="InterPro" id="IPR012291">
    <property type="entry name" value="CBM2_carb-bd_dom_sf"/>
</dbReference>
<gene>
    <name evidence="7" type="ordered locus">P9303_13161</name>
</gene>
<dbReference type="CAZy" id="CBM2">
    <property type="family name" value="Carbohydrate-Binding Module Family 2"/>
</dbReference>
<dbReference type="AlphaFoldDB" id="A2C9A3"/>
<sequence length="1080" mass="115556">MRCIQDKNSWVSGFTAMAFELGGQTYAVNASGADITGFDPSRDRLDFGDISVHGLILGKLVDDTAVLVNPWQDSDYQRILDHNGNGINWNQLTLENFAPVGNEHLREDIGGVMSWELGIGPREADTVYIRSHEYGVHERVENFDPQTQKLNFLYLGTRERLSLTDTDEGLLISVDPSSQSLLLVGVKRTDLYAGNLEFHFDQVMEDNLEEPFGVAEDAVSLVSRELLLTPQSIGGATTDGYQVRSGQLVQAAETLTINEVDLSMHHGTDHSGMDHSAIESDMSTGDGALVSNGPLSLEVSGSLYWGGMSGKLTLTNSGNTDLDGWSVSFVTPHTNFQSWAGDAQIESLADGTNRITLRPASWNQSIAIGQSIEVSFNAQSVGLPNSGSLNSELFFADGQTQMPSGGITVEADPMQPQEAETSSTATTTDFEPQTGTNTDDNQIGMDHSAIGSDMSTGDAALASNGPLSLEVSGSLYWGGMSGKLTLTNSGNTDLDGWSVSFVTPHTNFQSWAGDAQIESLADGTNRITLTPASWNQSIAIGQSIEVSFNAQSVGLPNSGSLNSELFFADGQTQMPSGGIAVEADPLQPQEAQTSSTATTTDFGPQTGINDDAHLLEVSSTAIADGSKRIVGYFEEWGIYSRDFLVQDINVEDLTHINYSFFDVKANGDVNLFDSWAATDKRYSAEEQVSRTFSADEWAALDDSRRSSYTSGSEFTTRTNGNGSVSVSGVPVGWDVNGELAGNLRQFALLKQLNPDISLGLALGGWTLSDEFSLAFDDVPGRERFTDNVISTLETYDFFNTVDFDWEYPGGGGLSGNASSDQDGANFAATLKVLRQKMDLLETRTGEDFEISIATAGGQEKLANLNLPAIDAYVDFYNVMTYDFHGGWESVTGHQAAMTADAAGYDVVTAIQQFRNAGIAPEKVVLGAPTYTRAWGGVDSGEKLGYGELGSASSAPGSYEAGNYDQKDLVTGINNGSYDLAWDDDAKAAYLYNDQEQIWSSIETPSTIAGKAAYVDAAELGGMMFWALSSDSSGEQSLIGAASDLLRGGVSPDLVIARSPGFDVVFGGDGQFNISDFTTLA</sequence>
<dbReference type="SUPFAM" id="SSF51445">
    <property type="entry name" value="(Trans)glycosidases"/>
    <property type="match status" value="1"/>
</dbReference>
<evidence type="ECO:0000313" key="8">
    <source>
        <dbReference type="Proteomes" id="UP000002274"/>
    </source>
</evidence>
<dbReference type="SUPFAM" id="SSF54556">
    <property type="entry name" value="Chitinase insertion domain"/>
    <property type="match status" value="1"/>
</dbReference>
<dbReference type="PROSITE" id="PS51173">
    <property type="entry name" value="CBM2"/>
    <property type="match status" value="2"/>
</dbReference>
<evidence type="ECO:0000259" key="5">
    <source>
        <dbReference type="PROSITE" id="PS51173"/>
    </source>
</evidence>
<dbReference type="Pfam" id="PF00553">
    <property type="entry name" value="CBM_2"/>
    <property type="match status" value="2"/>
</dbReference>
<dbReference type="GO" id="GO:0008843">
    <property type="term" value="F:endochitinase activity"/>
    <property type="evidence" value="ECO:0007669"/>
    <property type="project" value="UniProtKB-EC"/>
</dbReference>
<protein>
    <recommendedName>
        <fullName evidence="2">chitinase</fullName>
        <ecNumber evidence="2">3.2.1.14</ecNumber>
    </recommendedName>
</protein>
<dbReference type="Gene3D" id="3.10.50.10">
    <property type="match status" value="1"/>
</dbReference>
<dbReference type="GO" id="GO:0030247">
    <property type="term" value="F:polysaccharide binding"/>
    <property type="evidence" value="ECO:0007669"/>
    <property type="project" value="UniProtKB-UniRule"/>
</dbReference>
<feature type="domain" description="CBM2" evidence="5">
    <location>
        <begin position="288"/>
        <end position="404"/>
    </location>
</feature>
<dbReference type="EMBL" id="CP000554">
    <property type="protein sequence ID" value="ABM78063.1"/>
    <property type="molecule type" value="Genomic_DNA"/>
</dbReference>
<dbReference type="CAZy" id="GH18">
    <property type="family name" value="Glycoside Hydrolase Family 18"/>
</dbReference>
<dbReference type="Gene3D" id="2.60.40.290">
    <property type="match status" value="2"/>
</dbReference>
<dbReference type="InterPro" id="IPR011583">
    <property type="entry name" value="Chitinase_II/V-like_cat"/>
</dbReference>
<keyword evidence="3" id="KW-0146">Chitin degradation</keyword>
<dbReference type="SMART" id="SM00637">
    <property type="entry name" value="CBD_II"/>
    <property type="match status" value="2"/>
</dbReference>
<evidence type="ECO:0000313" key="7">
    <source>
        <dbReference type="EMBL" id="ABM78063.1"/>
    </source>
</evidence>
<comment type="catalytic activity">
    <reaction evidence="1">
        <text>Random endo-hydrolysis of N-acetyl-beta-D-glucosaminide (1-&gt;4)-beta-linkages in chitin and chitodextrins.</text>
        <dbReference type="EC" id="3.2.1.14"/>
    </reaction>
</comment>
<feature type="compositionally biased region" description="Polar residues" evidence="4">
    <location>
        <begin position="429"/>
        <end position="441"/>
    </location>
</feature>
<dbReference type="HOGENOM" id="CLU_291688_0_0_3"/>
<dbReference type="Pfam" id="PF00704">
    <property type="entry name" value="Glyco_hydro_18"/>
    <property type="match status" value="1"/>
</dbReference>
<dbReference type="PROSITE" id="PS51910">
    <property type="entry name" value="GH18_2"/>
    <property type="match status" value="1"/>
</dbReference>